<dbReference type="Proteomes" id="UP000272117">
    <property type="component" value="Unassembled WGS sequence"/>
</dbReference>
<dbReference type="OrthoDB" id="830908at2"/>
<evidence type="ECO:0000313" key="2">
    <source>
        <dbReference type="EMBL" id="RNI26903.1"/>
    </source>
</evidence>
<sequence>MKIPLLLICLLAITTKVLPQNTKAKQVLVVTTDTVYFDQDWERTDLREDSKYARIIKRTPDGKPSGTVRDFYYPSWKKQWEGKLLSESPDIPNGLCTYWYPNGKIQSIVTYKNGKPQEDLREWHKDGTKVVCKYQFVDALPLTKAKLHSYYNTGSSRTVQAIELPANSQGIVFKIDIRDEGEPPIDWSTAARLATLSMTGGTSEILLAGARALDKTSSSSTKSPVNTKCHYYITTSLEDARYFEQTKGSMPVKNSCFFKETNVPQNTRNLAIPKGATALYICVMNDNLQTSAEATLSVSVLQKQCN</sequence>
<evidence type="ECO:0008006" key="4">
    <source>
        <dbReference type="Google" id="ProtNLM"/>
    </source>
</evidence>
<gene>
    <name evidence="2" type="ORF">EFB08_10530</name>
</gene>
<dbReference type="AlphaFoldDB" id="A0A3M9MPV1"/>
<feature type="chain" id="PRO_5018182270" description="Toxin-antitoxin system YwqK family antitoxin" evidence="1">
    <location>
        <begin position="20"/>
        <end position="306"/>
    </location>
</feature>
<organism evidence="2 3">
    <name type="scientific">Rufibacter latericius</name>
    <dbReference type="NCBI Taxonomy" id="2487040"/>
    <lineage>
        <taxon>Bacteria</taxon>
        <taxon>Pseudomonadati</taxon>
        <taxon>Bacteroidota</taxon>
        <taxon>Cytophagia</taxon>
        <taxon>Cytophagales</taxon>
        <taxon>Hymenobacteraceae</taxon>
        <taxon>Rufibacter</taxon>
    </lineage>
</organism>
<keyword evidence="3" id="KW-1185">Reference proteome</keyword>
<evidence type="ECO:0000313" key="3">
    <source>
        <dbReference type="Proteomes" id="UP000272117"/>
    </source>
</evidence>
<dbReference type="RefSeq" id="WP_123126910.1">
    <property type="nucleotide sequence ID" value="NZ_RJJD01000005.1"/>
</dbReference>
<accession>A0A3M9MPV1</accession>
<keyword evidence="1" id="KW-0732">Signal</keyword>
<dbReference type="Gene3D" id="2.20.110.10">
    <property type="entry name" value="Histone H3 K4-specific methyltransferase SET7/9 N-terminal domain"/>
    <property type="match status" value="1"/>
</dbReference>
<protein>
    <recommendedName>
        <fullName evidence="4">Toxin-antitoxin system YwqK family antitoxin</fullName>
    </recommendedName>
</protein>
<comment type="caution">
    <text evidence="2">The sequence shown here is derived from an EMBL/GenBank/DDBJ whole genome shotgun (WGS) entry which is preliminary data.</text>
</comment>
<proteinExistence type="predicted"/>
<feature type="signal peptide" evidence="1">
    <location>
        <begin position="1"/>
        <end position="19"/>
    </location>
</feature>
<evidence type="ECO:0000256" key="1">
    <source>
        <dbReference type="SAM" id="SignalP"/>
    </source>
</evidence>
<reference evidence="2 3" key="1">
    <citation type="submission" date="2018-11" db="EMBL/GenBank/DDBJ databases">
        <title>Rufibacter latericius sp. nov., isolated from water in Baiyang Lake.</title>
        <authorList>
            <person name="Yang Y."/>
        </authorList>
    </citation>
    <scope>NUCLEOTIDE SEQUENCE [LARGE SCALE GENOMIC DNA]</scope>
    <source>
        <strain evidence="2 3">R-22-1c-1</strain>
    </source>
</reference>
<dbReference type="SUPFAM" id="SSF82185">
    <property type="entry name" value="Histone H3 K4-specific methyltransferase SET7/9 N-terminal domain"/>
    <property type="match status" value="1"/>
</dbReference>
<dbReference type="EMBL" id="RJJD01000005">
    <property type="protein sequence ID" value="RNI26903.1"/>
    <property type="molecule type" value="Genomic_DNA"/>
</dbReference>
<name>A0A3M9MPV1_9BACT</name>